<feature type="region of interest" description="Disordered" evidence="1">
    <location>
        <begin position="266"/>
        <end position="298"/>
    </location>
</feature>
<dbReference type="Proteomes" id="UP000017836">
    <property type="component" value="Unassembled WGS sequence"/>
</dbReference>
<dbReference type="OrthoDB" id="2148418at2759"/>
<dbReference type="Pfam" id="PF07802">
    <property type="entry name" value="GCK"/>
    <property type="match status" value="2"/>
</dbReference>
<sequence>MSAPSEHPHPETLENKDAMDNGASELDQGSGDGAGVEVEEEECGFCLFMKGGGCGEEFIAWEKCVEEGETKKEDIVEKCFEVTSYLKKCMDEHSAYYEPILRAEKAMEEQASAELDPEEGKNGGFETEDSRGDHVSDKPETIEIPPAPSPIDSSSQSQNPISKTLENIRVEENRMEKVASEIEHGSGEGEGEGEEEDGECGFCLFMKGGGCRDEFIAWEKCVEDGEKNKENIVEKCSEITGLLRKCMDEHSDYYEPILRAEKELEKKASAELDQKEGQAGNPEKKDTELNELEKKETQ</sequence>
<feature type="region of interest" description="Disordered" evidence="1">
    <location>
        <begin position="1"/>
        <end position="35"/>
    </location>
</feature>
<evidence type="ECO:0000313" key="4">
    <source>
        <dbReference type="Proteomes" id="UP000017836"/>
    </source>
</evidence>
<accession>W1PJF2</accession>
<evidence type="ECO:0000256" key="1">
    <source>
        <dbReference type="SAM" id="MobiDB-lite"/>
    </source>
</evidence>
<dbReference type="Gramene" id="ERN07874">
    <property type="protein sequence ID" value="ERN07874"/>
    <property type="gene ID" value="AMTR_s00012p00219010"/>
</dbReference>
<feature type="compositionally biased region" description="Basic and acidic residues" evidence="1">
    <location>
        <begin position="128"/>
        <end position="141"/>
    </location>
</feature>
<dbReference type="eggNOG" id="ENOG502S428">
    <property type="taxonomic scope" value="Eukaryota"/>
</dbReference>
<dbReference type="PANTHER" id="PTHR34357:SF2">
    <property type="entry name" value="F26F24.3-RELATED"/>
    <property type="match status" value="1"/>
</dbReference>
<feature type="compositionally biased region" description="Basic and acidic residues" evidence="1">
    <location>
        <begin position="166"/>
        <end position="187"/>
    </location>
</feature>
<dbReference type="EMBL" id="KI393609">
    <property type="protein sequence ID" value="ERN07874.1"/>
    <property type="molecule type" value="Genomic_DNA"/>
</dbReference>
<feature type="domain" description="GCK" evidence="2">
    <location>
        <begin position="198"/>
        <end position="272"/>
    </location>
</feature>
<dbReference type="HOGENOM" id="CLU_934893_0_0_1"/>
<gene>
    <name evidence="3" type="ORF">AMTR_s00012p00219010</name>
</gene>
<feature type="domain" description="GCK" evidence="2">
    <location>
        <begin position="41"/>
        <end position="115"/>
    </location>
</feature>
<dbReference type="AlphaFoldDB" id="W1PJF2"/>
<proteinExistence type="predicted"/>
<dbReference type="PANTHER" id="PTHR34357">
    <property type="entry name" value="F7A19.14 PROTEIN-RELATED"/>
    <property type="match status" value="1"/>
</dbReference>
<keyword evidence="4" id="KW-1185">Reference proteome</keyword>
<name>W1PJF2_AMBTC</name>
<protein>
    <recommendedName>
        <fullName evidence="2">GCK domain-containing protein</fullName>
    </recommendedName>
</protein>
<reference evidence="4" key="1">
    <citation type="journal article" date="2013" name="Science">
        <title>The Amborella genome and the evolution of flowering plants.</title>
        <authorList>
            <consortium name="Amborella Genome Project"/>
        </authorList>
    </citation>
    <scope>NUCLEOTIDE SEQUENCE [LARGE SCALE GENOMIC DNA]</scope>
</reference>
<evidence type="ECO:0000259" key="2">
    <source>
        <dbReference type="SMART" id="SM01227"/>
    </source>
</evidence>
<dbReference type="KEGG" id="atr:18436111"/>
<evidence type="ECO:0000313" key="3">
    <source>
        <dbReference type="EMBL" id="ERN07874.1"/>
    </source>
</evidence>
<dbReference type="SMART" id="SM01227">
    <property type="entry name" value="GCK"/>
    <property type="match status" value="2"/>
</dbReference>
<dbReference type="Gene3D" id="1.10.287.2900">
    <property type="match status" value="2"/>
</dbReference>
<dbReference type="InterPro" id="IPR012891">
    <property type="entry name" value="GCK_dom"/>
</dbReference>
<feature type="compositionally biased region" description="Basic and acidic residues" evidence="1">
    <location>
        <begin position="1"/>
        <end position="19"/>
    </location>
</feature>
<feature type="compositionally biased region" description="Acidic residues" evidence="1">
    <location>
        <begin position="189"/>
        <end position="198"/>
    </location>
</feature>
<feature type="region of interest" description="Disordered" evidence="1">
    <location>
        <begin position="109"/>
        <end position="198"/>
    </location>
</feature>
<feature type="compositionally biased region" description="Low complexity" evidence="1">
    <location>
        <begin position="150"/>
        <end position="162"/>
    </location>
</feature>
<organism evidence="3 4">
    <name type="scientific">Amborella trichopoda</name>
    <dbReference type="NCBI Taxonomy" id="13333"/>
    <lineage>
        <taxon>Eukaryota</taxon>
        <taxon>Viridiplantae</taxon>
        <taxon>Streptophyta</taxon>
        <taxon>Embryophyta</taxon>
        <taxon>Tracheophyta</taxon>
        <taxon>Spermatophyta</taxon>
        <taxon>Magnoliopsida</taxon>
        <taxon>Amborellales</taxon>
        <taxon>Amborellaceae</taxon>
        <taxon>Amborella</taxon>
    </lineage>
</organism>